<evidence type="ECO:0000256" key="6">
    <source>
        <dbReference type="SAM" id="Phobius"/>
    </source>
</evidence>
<feature type="transmembrane region" description="Helical" evidence="6">
    <location>
        <begin position="138"/>
        <end position="157"/>
    </location>
</feature>
<evidence type="ECO:0000256" key="3">
    <source>
        <dbReference type="ARBA" id="ARBA00022692"/>
    </source>
</evidence>
<dbReference type="EMBL" id="AP011770">
    <property type="protein sequence ID" value="BAL57220.1"/>
    <property type="molecule type" value="Genomic_DNA"/>
</dbReference>
<dbReference type="GO" id="GO:0140359">
    <property type="term" value="F:ABC-type transporter activity"/>
    <property type="evidence" value="ECO:0007669"/>
    <property type="project" value="InterPro"/>
</dbReference>
<evidence type="ECO:0000256" key="4">
    <source>
        <dbReference type="ARBA" id="ARBA00022989"/>
    </source>
</evidence>
<reference evidence="8" key="2">
    <citation type="journal article" date="2012" name="PLoS ONE">
        <title>A Deeply Branching Thermophilic Bacterium with an Ancient Acetyl-CoA Pathway Dominates a Subsurface Ecosystem.</title>
        <authorList>
            <person name="Takami H."/>
            <person name="Noguchi H."/>
            <person name="Takaki Y."/>
            <person name="Uchiyama I."/>
            <person name="Toyoda A."/>
            <person name="Nishi S."/>
            <person name="Chee G.-J."/>
            <person name="Arai W."/>
            <person name="Nunoura T."/>
            <person name="Itoh T."/>
            <person name="Hattori M."/>
            <person name="Takai K."/>
        </authorList>
    </citation>
    <scope>NUCLEOTIDE SEQUENCE</scope>
</reference>
<feature type="transmembrane region" description="Helical" evidence="6">
    <location>
        <begin position="58"/>
        <end position="79"/>
    </location>
</feature>
<dbReference type="AlphaFoldDB" id="H5SPF2"/>
<sequence length="247" mass="27312">MRNIWTIAKREYVHYFATPIAYVVAFLLLLTIGIIFVLNIQYYANNAMFGGGAPGANIITGPFAFLLILSTPALTMRLISDENRMGTLELLLTAPVTDWELVVGKWLGAFLFLLTILVMTLIYPLLLNTLVKPGIDKMLLLSSYLGVILVAAALLALGTGISALFSNPIASFFVTLAVFVLLWWLIGAPANVLNTGNEFFSYLDMSAHFYDSLNQGMIRLTDLVYYLSLTLLGLFIGATAIEVRRWQ</sequence>
<evidence type="ECO:0000313" key="8">
    <source>
        <dbReference type="EMBL" id="BAL58038.1"/>
    </source>
</evidence>
<proteinExistence type="predicted"/>
<evidence type="ECO:0000256" key="1">
    <source>
        <dbReference type="ARBA" id="ARBA00004651"/>
    </source>
</evidence>
<evidence type="ECO:0000313" key="7">
    <source>
        <dbReference type="EMBL" id="BAL57220.1"/>
    </source>
</evidence>
<dbReference type="PANTHER" id="PTHR30294:SF29">
    <property type="entry name" value="MULTIDRUG ABC TRANSPORTER PERMEASE YBHS-RELATED"/>
    <property type="match status" value="1"/>
</dbReference>
<keyword evidence="2" id="KW-1003">Cell membrane</keyword>
<name>H5SPF2_9CHLR</name>
<evidence type="ECO:0000256" key="2">
    <source>
        <dbReference type="ARBA" id="ARBA00022475"/>
    </source>
</evidence>
<feature type="transmembrane region" description="Helical" evidence="6">
    <location>
        <begin position="12"/>
        <end position="38"/>
    </location>
</feature>
<feature type="transmembrane region" description="Helical" evidence="6">
    <location>
        <begin position="106"/>
        <end position="126"/>
    </location>
</feature>
<keyword evidence="3 6" id="KW-0812">Transmembrane</keyword>
<protein>
    <submittedName>
        <fullName evidence="8">ABC-2 type transport system related protein</fullName>
    </submittedName>
</protein>
<organism evidence="8">
    <name type="scientific">uncultured Chloroflexota bacterium</name>
    <dbReference type="NCBI Taxonomy" id="166587"/>
    <lineage>
        <taxon>Bacteria</taxon>
        <taxon>Bacillati</taxon>
        <taxon>Chloroflexota</taxon>
        <taxon>environmental samples</taxon>
    </lineage>
</organism>
<accession>H5SPF2</accession>
<dbReference type="Pfam" id="PF12679">
    <property type="entry name" value="ABC2_membrane_2"/>
    <property type="match status" value="1"/>
</dbReference>
<feature type="transmembrane region" description="Helical" evidence="6">
    <location>
        <begin position="223"/>
        <end position="241"/>
    </location>
</feature>
<dbReference type="GO" id="GO:0005886">
    <property type="term" value="C:plasma membrane"/>
    <property type="evidence" value="ECO:0007669"/>
    <property type="project" value="UniProtKB-SubCell"/>
</dbReference>
<dbReference type="EMBL" id="AP011792">
    <property type="protein sequence ID" value="BAL58038.1"/>
    <property type="molecule type" value="Genomic_DNA"/>
</dbReference>
<dbReference type="InterPro" id="IPR051449">
    <property type="entry name" value="ABC-2_transporter_component"/>
</dbReference>
<reference evidence="8" key="1">
    <citation type="journal article" date="2005" name="Environ. Microbiol.">
        <title>Genetic and functional properties of uncultivated thermophilic crenarchaeotes from a subsurface gold mine as revealed by analysis of genome fragments.</title>
        <authorList>
            <person name="Nunoura T."/>
            <person name="Hirayama H."/>
            <person name="Takami H."/>
            <person name="Oida H."/>
            <person name="Nishi S."/>
            <person name="Shimamura S."/>
            <person name="Suzuki Y."/>
            <person name="Inagaki F."/>
            <person name="Takai K."/>
            <person name="Nealson K.H."/>
            <person name="Horikoshi K."/>
        </authorList>
    </citation>
    <scope>NUCLEOTIDE SEQUENCE</scope>
</reference>
<keyword evidence="4 6" id="KW-1133">Transmembrane helix</keyword>
<comment type="subcellular location">
    <subcellularLocation>
        <location evidence="1">Cell membrane</location>
        <topology evidence="1">Multi-pass membrane protein</topology>
    </subcellularLocation>
</comment>
<gene>
    <name evidence="7" type="ORF">HGMM_F48D12C19</name>
    <name evidence="8" type="ORF">HGMM_F54B02C03</name>
</gene>
<keyword evidence="5 6" id="KW-0472">Membrane</keyword>
<dbReference type="PANTHER" id="PTHR30294">
    <property type="entry name" value="MEMBRANE COMPONENT OF ABC TRANSPORTER YHHJ-RELATED"/>
    <property type="match status" value="1"/>
</dbReference>
<feature type="transmembrane region" description="Helical" evidence="6">
    <location>
        <begin position="169"/>
        <end position="186"/>
    </location>
</feature>
<evidence type="ECO:0000256" key="5">
    <source>
        <dbReference type="ARBA" id="ARBA00023136"/>
    </source>
</evidence>